<dbReference type="Proteomes" id="UP000009328">
    <property type="component" value="Unassembled WGS sequence"/>
</dbReference>
<sequence length="96" mass="11019">MTNEILPITEELLSSYRLSPDFNNYKDPVLRSNHLPIIGFDNEEILRNHNTVPALNELPQTIVGYTGNHDAKYSNSIIIGVGYIIIAIIFYYEFIF</sequence>
<proteinExistence type="predicted"/>
<keyword evidence="1" id="KW-0472">Membrane</keyword>
<organism evidence="2 3">
    <name type="scientific">Wickerhamomyces ciferrii (strain ATCC 14091 / BCRC 22168 / CBS 111 / JCM 3599 / NBRC 0793 / NRRL Y-1031 F-60-10)</name>
    <name type="common">Yeast</name>
    <name type="synonym">Pichia ciferrii</name>
    <dbReference type="NCBI Taxonomy" id="1206466"/>
    <lineage>
        <taxon>Eukaryota</taxon>
        <taxon>Fungi</taxon>
        <taxon>Dikarya</taxon>
        <taxon>Ascomycota</taxon>
        <taxon>Saccharomycotina</taxon>
        <taxon>Saccharomycetes</taxon>
        <taxon>Phaffomycetales</taxon>
        <taxon>Wickerhamomycetaceae</taxon>
        <taxon>Wickerhamomyces</taxon>
    </lineage>
</organism>
<dbReference type="InParanoid" id="K0KCS7"/>
<evidence type="ECO:0000256" key="1">
    <source>
        <dbReference type="SAM" id="Phobius"/>
    </source>
</evidence>
<dbReference type="AlphaFoldDB" id="K0KCS7"/>
<name>K0KCS7_WICCF</name>
<gene>
    <name evidence="2" type="ORF">BN7_230</name>
</gene>
<protein>
    <submittedName>
        <fullName evidence="2">Uncharacterized protein</fullName>
    </submittedName>
</protein>
<evidence type="ECO:0000313" key="3">
    <source>
        <dbReference type="Proteomes" id="UP000009328"/>
    </source>
</evidence>
<dbReference type="HOGENOM" id="CLU_2361348_0_0_1"/>
<feature type="transmembrane region" description="Helical" evidence="1">
    <location>
        <begin position="73"/>
        <end position="92"/>
    </location>
</feature>
<keyword evidence="1" id="KW-0812">Transmembrane</keyword>
<reference evidence="2 3" key="1">
    <citation type="journal article" date="2012" name="Eukaryot. Cell">
        <title>Draft genome sequence of Wickerhamomyces ciferrii NRRL Y-1031 F-60-10.</title>
        <authorList>
            <person name="Schneider J."/>
            <person name="Andrea H."/>
            <person name="Blom J."/>
            <person name="Jaenicke S."/>
            <person name="Ruckert C."/>
            <person name="Schorsch C."/>
            <person name="Szczepanowski R."/>
            <person name="Farwick M."/>
            <person name="Goesmann A."/>
            <person name="Puhler A."/>
            <person name="Schaffer S."/>
            <person name="Tauch A."/>
            <person name="Kohler T."/>
            <person name="Brinkrolf K."/>
        </authorList>
    </citation>
    <scope>NUCLEOTIDE SEQUENCE [LARGE SCALE GENOMIC DNA]</scope>
    <source>
        <strain evidence="3">ATCC 14091 / BCRC 22168 / CBS 111 / JCM 3599 / NBRC 0793 / NRRL Y-1031 F-60-10</strain>
    </source>
</reference>
<evidence type="ECO:0000313" key="2">
    <source>
        <dbReference type="EMBL" id="CCH40696.1"/>
    </source>
</evidence>
<dbReference type="EMBL" id="CAIF01000003">
    <property type="protein sequence ID" value="CCH40696.1"/>
    <property type="molecule type" value="Genomic_DNA"/>
</dbReference>
<comment type="caution">
    <text evidence="2">The sequence shown here is derived from an EMBL/GenBank/DDBJ whole genome shotgun (WGS) entry which is preliminary data.</text>
</comment>
<accession>K0KCS7</accession>
<keyword evidence="3" id="KW-1185">Reference proteome</keyword>
<keyword evidence="1" id="KW-1133">Transmembrane helix</keyword>